<sequence length="189" mass="22098">MVLMDQINALSYAHNYICVENVRLRTEQASTFNILEKFKTANILLNERLNAEQHGRIFFKNQFDACNYAYHQISEEHEKVRAELNHDELRKANQKSEQLKIQLTKTKHEARQEKEALQSLVDDLKIQLNQEKNDKDNGQDQVRKTRADAGERRDTPSQKPSRDALLRTRRPQQTPAKFSQNTTIPNIRG</sequence>
<organism evidence="2 3">
    <name type="scientific">Mugilogobius chulae</name>
    <name type="common">yellowstripe goby</name>
    <dbReference type="NCBI Taxonomy" id="88201"/>
    <lineage>
        <taxon>Eukaryota</taxon>
        <taxon>Metazoa</taxon>
        <taxon>Chordata</taxon>
        <taxon>Craniata</taxon>
        <taxon>Vertebrata</taxon>
        <taxon>Euteleostomi</taxon>
        <taxon>Actinopterygii</taxon>
        <taxon>Neopterygii</taxon>
        <taxon>Teleostei</taxon>
        <taxon>Neoteleostei</taxon>
        <taxon>Acanthomorphata</taxon>
        <taxon>Gobiaria</taxon>
        <taxon>Gobiiformes</taxon>
        <taxon>Gobioidei</taxon>
        <taxon>Gobiidae</taxon>
        <taxon>Gobionellinae</taxon>
        <taxon>Mugilogobius</taxon>
    </lineage>
</organism>
<evidence type="ECO:0000256" key="1">
    <source>
        <dbReference type="SAM" id="MobiDB-lite"/>
    </source>
</evidence>
<dbReference type="AlphaFoldDB" id="A0AAW0N444"/>
<reference evidence="3" key="1">
    <citation type="submission" date="2024-04" db="EMBL/GenBank/DDBJ databases">
        <title>Salinicola lusitanus LLJ914,a marine bacterium isolated from the Okinawa Trough.</title>
        <authorList>
            <person name="Li J."/>
        </authorList>
    </citation>
    <scope>NUCLEOTIDE SEQUENCE [LARGE SCALE GENOMIC DNA]</scope>
</reference>
<keyword evidence="3" id="KW-1185">Reference proteome</keyword>
<comment type="caution">
    <text evidence="2">The sequence shown here is derived from an EMBL/GenBank/DDBJ whole genome shotgun (WGS) entry which is preliminary data.</text>
</comment>
<protein>
    <submittedName>
        <fullName evidence="2">Uncharacterized protein</fullName>
    </submittedName>
</protein>
<feature type="compositionally biased region" description="Basic and acidic residues" evidence="1">
    <location>
        <begin position="131"/>
        <end position="166"/>
    </location>
</feature>
<feature type="region of interest" description="Disordered" evidence="1">
    <location>
        <begin position="129"/>
        <end position="189"/>
    </location>
</feature>
<proteinExistence type="predicted"/>
<name>A0AAW0N444_9GOBI</name>
<feature type="compositionally biased region" description="Polar residues" evidence="1">
    <location>
        <begin position="171"/>
        <end position="189"/>
    </location>
</feature>
<evidence type="ECO:0000313" key="3">
    <source>
        <dbReference type="Proteomes" id="UP001460270"/>
    </source>
</evidence>
<accession>A0AAW0N444</accession>
<dbReference type="EMBL" id="JBBPFD010000018">
    <property type="protein sequence ID" value="KAK7888872.1"/>
    <property type="molecule type" value="Genomic_DNA"/>
</dbReference>
<dbReference type="Proteomes" id="UP001460270">
    <property type="component" value="Unassembled WGS sequence"/>
</dbReference>
<evidence type="ECO:0000313" key="2">
    <source>
        <dbReference type="EMBL" id="KAK7888872.1"/>
    </source>
</evidence>
<gene>
    <name evidence="2" type="ORF">WMY93_024432</name>
</gene>